<proteinExistence type="predicted"/>
<reference evidence="2 3" key="1">
    <citation type="submission" date="2017-03" db="EMBL/GenBank/DDBJ databases">
        <title>Genome sequence of Lactobacillus kimchii KACC 12383.</title>
        <authorList>
            <person name="Chun J."/>
        </authorList>
    </citation>
    <scope>NUCLEOTIDE SEQUENCE [LARGE SCALE GENOMIC DNA]</scope>
    <source>
        <strain evidence="2 3">KACC 12383</strain>
    </source>
</reference>
<gene>
    <name evidence="2" type="ORF">LKACC12383_01025</name>
</gene>
<dbReference type="SUPFAM" id="SSF48452">
    <property type="entry name" value="TPR-like"/>
    <property type="match status" value="1"/>
</dbReference>
<organism evidence="2 3">
    <name type="scientific">Companilactobacillus kimchii</name>
    <dbReference type="NCBI Taxonomy" id="2801452"/>
    <lineage>
        <taxon>Bacteria</taxon>
        <taxon>Bacillati</taxon>
        <taxon>Bacillota</taxon>
        <taxon>Bacilli</taxon>
        <taxon>Lactobacillales</taxon>
        <taxon>Lactobacillaceae</taxon>
        <taxon>Companilactobacillus</taxon>
    </lineage>
</organism>
<dbReference type="CDD" id="cd00093">
    <property type="entry name" value="HTH_XRE"/>
    <property type="match status" value="1"/>
</dbReference>
<dbReference type="InterPro" id="IPR001387">
    <property type="entry name" value="Cro/C1-type_HTH"/>
</dbReference>
<dbReference type="PROSITE" id="PS50943">
    <property type="entry name" value="HTH_CROC1"/>
    <property type="match status" value="1"/>
</dbReference>
<dbReference type="AlphaFoldDB" id="A0A210PA98"/>
<dbReference type="RefSeq" id="WP_054642678.1">
    <property type="nucleotide sequence ID" value="NZ_LNUB01000011.1"/>
</dbReference>
<dbReference type="SMART" id="SM00530">
    <property type="entry name" value="HTH_XRE"/>
    <property type="match status" value="1"/>
</dbReference>
<dbReference type="Proteomes" id="UP000196649">
    <property type="component" value="Unassembled WGS sequence"/>
</dbReference>
<comment type="caution">
    <text evidence="2">The sequence shown here is derived from an EMBL/GenBank/DDBJ whole genome shotgun (WGS) entry which is preliminary data.</text>
</comment>
<dbReference type="Pfam" id="PF01381">
    <property type="entry name" value="HTH_3"/>
    <property type="match status" value="1"/>
</dbReference>
<dbReference type="InterPro" id="IPR011990">
    <property type="entry name" value="TPR-like_helical_dom_sf"/>
</dbReference>
<dbReference type="EMBL" id="MXAL01000004">
    <property type="protein sequence ID" value="OWF33419.1"/>
    <property type="molecule type" value="Genomic_DNA"/>
</dbReference>
<accession>A0A210PA98</accession>
<sequence>MDINIFIERRKSLKISQVKLCKDICTQSTLSKFENNGRIPSLTILSKLCERLGLSVDDLYKNSIATTTHMKSLLDKIESELMMENYSEASKGLSEINAGEIHNNALKMQYYYQQGIYEALTNGKLENAFYCFARILNDLDEKHQTIYTHLSYIGLGVFYSRLDMIDEASFFFEKVWNYINIHKDETYQKNGINIYLRVLTIVFYTAEFYIKIKDYDKSNELVSRGIKLCSEQHITYYLPRLKFLSAEIAIDEKKSDKEIEGLLSESLAFAKINHNVVVEDRINSLLEKYNEESDFKK</sequence>
<evidence type="ECO:0000313" key="3">
    <source>
        <dbReference type="Proteomes" id="UP000196649"/>
    </source>
</evidence>
<dbReference type="Gene3D" id="1.25.40.10">
    <property type="entry name" value="Tetratricopeptide repeat domain"/>
    <property type="match status" value="1"/>
</dbReference>
<evidence type="ECO:0000313" key="2">
    <source>
        <dbReference type="EMBL" id="OWF33419.1"/>
    </source>
</evidence>
<evidence type="ECO:0000259" key="1">
    <source>
        <dbReference type="PROSITE" id="PS50943"/>
    </source>
</evidence>
<dbReference type="GO" id="GO:0003677">
    <property type="term" value="F:DNA binding"/>
    <property type="evidence" value="ECO:0007669"/>
    <property type="project" value="InterPro"/>
</dbReference>
<name>A0A210PA98_9LACO</name>
<dbReference type="SUPFAM" id="SSF47413">
    <property type="entry name" value="lambda repressor-like DNA-binding domains"/>
    <property type="match status" value="1"/>
</dbReference>
<dbReference type="InterPro" id="IPR010982">
    <property type="entry name" value="Lambda_DNA-bd_dom_sf"/>
</dbReference>
<feature type="domain" description="HTH cro/C1-type" evidence="1">
    <location>
        <begin position="6"/>
        <end position="59"/>
    </location>
</feature>
<protein>
    <recommendedName>
        <fullName evidence="1">HTH cro/C1-type domain-containing protein</fullName>
    </recommendedName>
</protein>